<dbReference type="InterPro" id="IPR050834">
    <property type="entry name" value="Glycosyltransf_2"/>
</dbReference>
<evidence type="ECO:0000313" key="3">
    <source>
        <dbReference type="EMBL" id="SDH36098.1"/>
    </source>
</evidence>
<dbReference type="InterPro" id="IPR001173">
    <property type="entry name" value="Glyco_trans_2-like"/>
</dbReference>
<dbReference type="SUPFAM" id="SSF53448">
    <property type="entry name" value="Nucleotide-diphospho-sugar transferases"/>
    <property type="match status" value="1"/>
</dbReference>
<evidence type="ECO:0000259" key="2">
    <source>
        <dbReference type="Pfam" id="PF00535"/>
    </source>
</evidence>
<keyword evidence="4" id="KW-1185">Reference proteome</keyword>
<protein>
    <submittedName>
        <fullName evidence="3">Glycosyltransferase involved in cell wall bisynthesis</fullName>
    </submittedName>
</protein>
<dbReference type="CDD" id="cd06433">
    <property type="entry name" value="GT_2_WfgS_like"/>
    <property type="match status" value="1"/>
</dbReference>
<organism evidence="3 4">
    <name type="scientific">Pseudomonas abietaniphila</name>
    <dbReference type="NCBI Taxonomy" id="89065"/>
    <lineage>
        <taxon>Bacteria</taxon>
        <taxon>Pseudomonadati</taxon>
        <taxon>Pseudomonadota</taxon>
        <taxon>Gammaproteobacteria</taxon>
        <taxon>Pseudomonadales</taxon>
        <taxon>Pseudomonadaceae</taxon>
        <taxon>Pseudomonas</taxon>
    </lineage>
</organism>
<sequence length="300" mass="34169">MSQEFFSGSKLRALLGIKLGVLFQHAPRSYNLAVPSVSGTSVLELPSISIVTPSYNQGQFIERTVRSVLDQGYSNLEMIVQDNCSADNTDAVMRSIKSRSVRYFRERDGGQADAINRGFEKTAGEIMCYLNSDDVLMPGTLDRVGRFFADHPEVDVLYGNRLIIDETDALVGEWVLPYHDGELLRRVDYVPQETLFWRRSLWSRAGGRVDDKLAFAMDWDLLLRFAEADARFVHLPDFLGGFRVHAAQKTSSHYQKIGVHEMRIIRNRYAPRAFGKAFMPIRHCLFLLKHIYSTRNGGLR</sequence>
<dbReference type="PANTHER" id="PTHR43685">
    <property type="entry name" value="GLYCOSYLTRANSFERASE"/>
    <property type="match status" value="1"/>
</dbReference>
<evidence type="ECO:0000313" key="4">
    <source>
        <dbReference type="Proteomes" id="UP000182894"/>
    </source>
</evidence>
<dbReference type="OrthoDB" id="9802649at2"/>
<evidence type="ECO:0000256" key="1">
    <source>
        <dbReference type="ARBA" id="ARBA00022519"/>
    </source>
</evidence>
<accession>A0A1G8BSM4</accession>
<gene>
    <name evidence="3" type="ORF">SAMN05216605_10654</name>
</gene>
<keyword evidence="3" id="KW-0808">Transferase</keyword>
<dbReference type="EMBL" id="FNCO01000006">
    <property type="protein sequence ID" value="SDH36098.1"/>
    <property type="molecule type" value="Genomic_DNA"/>
</dbReference>
<proteinExistence type="predicted"/>
<dbReference type="Gene3D" id="3.90.550.10">
    <property type="entry name" value="Spore Coat Polysaccharide Biosynthesis Protein SpsA, Chain A"/>
    <property type="match status" value="1"/>
</dbReference>
<feature type="domain" description="Glycosyltransferase 2-like" evidence="2">
    <location>
        <begin position="49"/>
        <end position="169"/>
    </location>
</feature>
<dbReference type="STRING" id="89065.SAMN05216605_10654"/>
<name>A0A1G8BSM4_9PSED</name>
<dbReference type="RefSeq" id="WP_083370674.1">
    <property type="nucleotide sequence ID" value="NZ_FNCO01000006.1"/>
</dbReference>
<dbReference type="GO" id="GO:0016740">
    <property type="term" value="F:transferase activity"/>
    <property type="evidence" value="ECO:0007669"/>
    <property type="project" value="UniProtKB-KW"/>
</dbReference>
<keyword evidence="1" id="KW-0472">Membrane</keyword>
<keyword evidence="1" id="KW-1003">Cell membrane</keyword>
<dbReference type="PANTHER" id="PTHR43685:SF11">
    <property type="entry name" value="GLYCOSYLTRANSFERASE TAGX-RELATED"/>
    <property type="match status" value="1"/>
</dbReference>
<reference evidence="4" key="1">
    <citation type="submission" date="2016-10" db="EMBL/GenBank/DDBJ databases">
        <authorList>
            <person name="Varghese N."/>
            <person name="Submissions S."/>
        </authorList>
    </citation>
    <scope>NUCLEOTIDE SEQUENCE [LARGE SCALE GENOMIC DNA]</scope>
    <source>
        <strain evidence="4">ATCC 700689</strain>
    </source>
</reference>
<dbReference type="InterPro" id="IPR029044">
    <property type="entry name" value="Nucleotide-diphossugar_trans"/>
</dbReference>
<dbReference type="Pfam" id="PF00535">
    <property type="entry name" value="Glycos_transf_2"/>
    <property type="match status" value="1"/>
</dbReference>
<keyword evidence="1" id="KW-0997">Cell inner membrane</keyword>
<dbReference type="Proteomes" id="UP000182894">
    <property type="component" value="Unassembled WGS sequence"/>
</dbReference>
<dbReference type="AlphaFoldDB" id="A0A1G8BSM4"/>